<keyword evidence="4" id="KW-0029">Amino-acid transport</keyword>
<keyword evidence="3 5" id="KW-0732">Signal</keyword>
<keyword evidence="8" id="KW-1185">Reference proteome</keyword>
<accession>A0A235F231</accession>
<evidence type="ECO:0000256" key="5">
    <source>
        <dbReference type="SAM" id="SignalP"/>
    </source>
</evidence>
<sequence>MKKTLLALALVSAGFAAHAQTVVKIGHAGPLTGPIAHIGKDGENGARLAIEDANAKGLTIGGKAVKFELVSEDDQADPRTATTAAQRLTDAGVAGVIGHTTSGASIPASRVYEQAGVPVITPSSTSPKLTQQNYKVTYRVIANDLQQGEAMAKYAIETLKVKKFAIIDDRTAYGQGLADAFAENVKKMGGEVVGREFTNDKATDFTAILTKIKARTPDAVFYGGMDAQGAPMLRQMRQLGIAATFLGGDGNCTAEMVKLAGDAMNDKVFCTQAGIPLSMMPGGSEFLSRFKQRFNAEVQLYAPYSYDAASALIEGMKAADSTDPAKYLAAMQKVSFKGVTGNIAFDAKGDIKEGGVSLYGYANGKWEPLK</sequence>
<dbReference type="InterPro" id="IPR028081">
    <property type="entry name" value="Leu-bd"/>
</dbReference>
<evidence type="ECO:0000313" key="7">
    <source>
        <dbReference type="EMBL" id="OYD55312.1"/>
    </source>
</evidence>
<dbReference type="AlphaFoldDB" id="A0A235F231"/>
<dbReference type="InterPro" id="IPR028082">
    <property type="entry name" value="Peripla_BP_I"/>
</dbReference>
<evidence type="ECO:0000256" key="2">
    <source>
        <dbReference type="ARBA" id="ARBA00022448"/>
    </source>
</evidence>
<feature type="domain" description="Leucine-binding protein" evidence="6">
    <location>
        <begin position="23"/>
        <end position="348"/>
    </location>
</feature>
<gene>
    <name evidence="7" type="ORF">CGK74_03710</name>
</gene>
<evidence type="ECO:0000313" key="8">
    <source>
        <dbReference type="Proteomes" id="UP000215181"/>
    </source>
</evidence>
<reference evidence="7 8" key="1">
    <citation type="submission" date="2017-07" db="EMBL/GenBank/DDBJ databases">
        <title>Thauera sp. KNDSS-Mac4 genome sequence and assembly.</title>
        <authorList>
            <person name="Mayilraj S."/>
        </authorList>
    </citation>
    <scope>NUCLEOTIDE SEQUENCE [LARGE SCALE GENOMIC DNA]</scope>
    <source>
        <strain evidence="7 8">KNDSS-Mac4</strain>
    </source>
</reference>
<dbReference type="Pfam" id="PF13458">
    <property type="entry name" value="Peripla_BP_6"/>
    <property type="match status" value="1"/>
</dbReference>
<protein>
    <submittedName>
        <fullName evidence="7">Branched chain amino acid ABC transporter substrate-binding protein</fullName>
    </submittedName>
</protein>
<dbReference type="EMBL" id="NOIH01000003">
    <property type="protein sequence ID" value="OYD55312.1"/>
    <property type="molecule type" value="Genomic_DNA"/>
</dbReference>
<name>A0A235F231_9RHOO</name>
<dbReference type="PANTHER" id="PTHR47151:SF2">
    <property type="entry name" value="AMINO ACID BINDING PROTEIN"/>
    <property type="match status" value="1"/>
</dbReference>
<dbReference type="CDD" id="cd06342">
    <property type="entry name" value="PBP1_ABC_LIVBP-like"/>
    <property type="match status" value="1"/>
</dbReference>
<evidence type="ECO:0000256" key="4">
    <source>
        <dbReference type="ARBA" id="ARBA00022970"/>
    </source>
</evidence>
<dbReference type="Gene3D" id="3.40.50.2300">
    <property type="match status" value="2"/>
</dbReference>
<organism evidence="7 8">
    <name type="scientific">Thauera propionica</name>
    <dbReference type="NCBI Taxonomy" id="2019431"/>
    <lineage>
        <taxon>Bacteria</taxon>
        <taxon>Pseudomonadati</taxon>
        <taxon>Pseudomonadota</taxon>
        <taxon>Betaproteobacteria</taxon>
        <taxon>Rhodocyclales</taxon>
        <taxon>Zoogloeaceae</taxon>
        <taxon>Thauera</taxon>
    </lineage>
</organism>
<feature type="chain" id="PRO_5011317561" evidence="5">
    <location>
        <begin position="20"/>
        <end position="370"/>
    </location>
</feature>
<dbReference type="SUPFAM" id="SSF53822">
    <property type="entry name" value="Periplasmic binding protein-like I"/>
    <property type="match status" value="1"/>
</dbReference>
<dbReference type="InterPro" id="IPR000709">
    <property type="entry name" value="Leu_Ile_Val-bd"/>
</dbReference>
<dbReference type="PANTHER" id="PTHR47151">
    <property type="entry name" value="LEU/ILE/VAL-BINDING ABC TRANSPORTER SUBUNIT"/>
    <property type="match status" value="1"/>
</dbReference>
<dbReference type="GO" id="GO:0006865">
    <property type="term" value="P:amino acid transport"/>
    <property type="evidence" value="ECO:0007669"/>
    <property type="project" value="UniProtKB-KW"/>
</dbReference>
<evidence type="ECO:0000256" key="1">
    <source>
        <dbReference type="ARBA" id="ARBA00010062"/>
    </source>
</evidence>
<dbReference type="PRINTS" id="PR00337">
    <property type="entry name" value="LEUILEVALBP"/>
</dbReference>
<dbReference type="Proteomes" id="UP000215181">
    <property type="component" value="Unassembled WGS sequence"/>
</dbReference>
<dbReference type="OrthoDB" id="9783240at2"/>
<comment type="caution">
    <text evidence="7">The sequence shown here is derived from an EMBL/GenBank/DDBJ whole genome shotgun (WGS) entry which is preliminary data.</text>
</comment>
<feature type="signal peptide" evidence="5">
    <location>
        <begin position="1"/>
        <end position="19"/>
    </location>
</feature>
<evidence type="ECO:0000259" key="6">
    <source>
        <dbReference type="Pfam" id="PF13458"/>
    </source>
</evidence>
<keyword evidence="2" id="KW-0813">Transport</keyword>
<dbReference type="RefSeq" id="WP_094267149.1">
    <property type="nucleotide sequence ID" value="NZ_JAQVFK010000029.1"/>
</dbReference>
<proteinExistence type="inferred from homology"/>
<evidence type="ECO:0000256" key="3">
    <source>
        <dbReference type="ARBA" id="ARBA00022729"/>
    </source>
</evidence>
<comment type="similarity">
    <text evidence="1">Belongs to the leucine-binding protein family.</text>
</comment>